<sequence>MEHQQEEQAPRERGQLLQQAIISGNAYFDESGSTDIERRRKTALLYRATLEIKL</sequence>
<dbReference type="EMBL" id="FWEU01000005">
    <property type="protein sequence ID" value="SLM25843.1"/>
    <property type="molecule type" value="Genomic_DNA"/>
</dbReference>
<gene>
    <name evidence="1" type="ORF">SAMN04488690_3597</name>
</gene>
<dbReference type="RefSeq" id="WP_154231504.1">
    <property type="nucleotide sequence ID" value="NZ_CBXW010000008.1"/>
</dbReference>
<evidence type="ECO:0000313" key="2">
    <source>
        <dbReference type="Proteomes" id="UP000191133"/>
    </source>
</evidence>
<organism evidence="1 2">
    <name type="scientific">Stenotrophomonas indicatrix</name>
    <dbReference type="NCBI Taxonomy" id="2045451"/>
    <lineage>
        <taxon>Bacteria</taxon>
        <taxon>Pseudomonadati</taxon>
        <taxon>Pseudomonadota</taxon>
        <taxon>Gammaproteobacteria</taxon>
        <taxon>Lysobacterales</taxon>
        <taxon>Lysobacteraceae</taxon>
        <taxon>Stenotrophomonas</taxon>
    </lineage>
</organism>
<name>A0A1W1H2L1_9GAMM</name>
<accession>A0A1W1H2L1</accession>
<dbReference type="AlphaFoldDB" id="A0A1W1H2L1"/>
<reference evidence="2" key="1">
    <citation type="submission" date="2016-10" db="EMBL/GenBank/DDBJ databases">
        <authorList>
            <person name="Varghese N."/>
        </authorList>
    </citation>
    <scope>NUCLEOTIDE SEQUENCE [LARGE SCALE GENOMIC DNA]</scope>
    <source>
        <strain evidence="2">92MFCol6.1</strain>
    </source>
</reference>
<evidence type="ECO:0000313" key="1">
    <source>
        <dbReference type="EMBL" id="SLM25843.1"/>
    </source>
</evidence>
<proteinExistence type="predicted"/>
<protein>
    <submittedName>
        <fullName evidence="1">Uncharacterized protein</fullName>
    </submittedName>
</protein>
<dbReference type="Proteomes" id="UP000191133">
    <property type="component" value="Unassembled WGS sequence"/>
</dbReference>